<gene>
    <name evidence="10" type="ORF">A3A97_04015</name>
</gene>
<comment type="similarity">
    <text evidence="1 9">Belongs to the class-I aminoacyl-tRNA synthetase family.</text>
</comment>
<dbReference type="Gene3D" id="3.40.50.620">
    <property type="entry name" value="HUPs"/>
    <property type="match status" value="1"/>
</dbReference>
<dbReference type="SUPFAM" id="SSF52374">
    <property type="entry name" value="Nucleotidylyl transferase"/>
    <property type="match status" value="1"/>
</dbReference>
<dbReference type="CDD" id="cd00806">
    <property type="entry name" value="TrpRS_core"/>
    <property type="match status" value="1"/>
</dbReference>
<evidence type="ECO:0000256" key="6">
    <source>
        <dbReference type="ARBA" id="ARBA00022917"/>
    </source>
</evidence>
<dbReference type="GO" id="GO:0006436">
    <property type="term" value="P:tryptophanyl-tRNA aminoacylation"/>
    <property type="evidence" value="ECO:0007669"/>
    <property type="project" value="UniProtKB-UniRule"/>
</dbReference>
<dbReference type="InterPro" id="IPR002305">
    <property type="entry name" value="aa-tRNA-synth_Ic"/>
</dbReference>
<evidence type="ECO:0000256" key="3">
    <source>
        <dbReference type="ARBA" id="ARBA00022598"/>
    </source>
</evidence>
<organism evidence="10 11">
    <name type="scientific">Candidatus Terrybacteria bacterium RIFCSPLOWO2_01_FULL_40_23</name>
    <dbReference type="NCBI Taxonomy" id="1802366"/>
    <lineage>
        <taxon>Bacteria</taxon>
        <taxon>Candidatus Terryibacteriota</taxon>
    </lineage>
</organism>
<keyword evidence="7 9" id="KW-0030">Aminoacyl-tRNA synthetase</keyword>
<dbReference type="InterPro" id="IPR001412">
    <property type="entry name" value="aa-tRNA-synth_I_CS"/>
</dbReference>
<comment type="caution">
    <text evidence="10">The sequence shown here is derived from an EMBL/GenBank/DDBJ whole genome shotgun (WGS) entry which is preliminary data.</text>
</comment>
<dbReference type="EC" id="6.1.1.2" evidence="2 8"/>
<evidence type="ECO:0000256" key="9">
    <source>
        <dbReference type="RuleBase" id="RU363036"/>
    </source>
</evidence>
<dbReference type="NCBIfam" id="TIGR00233">
    <property type="entry name" value="trpS"/>
    <property type="match status" value="1"/>
</dbReference>
<sequence length="335" mass="37954">MKWRKLLHFLMRIVSGVQPSSDILHIGNYFGAVRQWIDLKNTNNECFFFIADLHALTEQVAPEELGKRVLSIAKDYIALGLSGPNCTLFLQSSVLQHTQLMWLLTTSAAMGDLERMTQFKEKSQRATKEDGVNAGLFMYPVLMAADILLYQAEQVPVGDDQFQHLELTREIARRFNYKFGKGGFEFKIPEPYISIIGGRVMSLTDPSKKMSKSLGSDGYIGIFEDKDAIKKKLARAVTDPEGLKNLIEIYTIVSDPTDKADLIETIAKKYENKFSVLKEDLANKIFDYFADARSKRAQITDEEVMEILRSGMNCAQKEAQETMEKVNRVVGLKKL</sequence>
<evidence type="ECO:0000256" key="1">
    <source>
        <dbReference type="ARBA" id="ARBA00005594"/>
    </source>
</evidence>
<evidence type="ECO:0000256" key="5">
    <source>
        <dbReference type="ARBA" id="ARBA00022840"/>
    </source>
</evidence>
<dbReference type="GO" id="GO:0005524">
    <property type="term" value="F:ATP binding"/>
    <property type="evidence" value="ECO:0007669"/>
    <property type="project" value="UniProtKB-KW"/>
</dbReference>
<evidence type="ECO:0000256" key="7">
    <source>
        <dbReference type="ARBA" id="ARBA00023146"/>
    </source>
</evidence>
<keyword evidence="4 9" id="KW-0547">Nucleotide-binding</keyword>
<keyword evidence="5 9" id="KW-0067">ATP-binding</keyword>
<accession>A0A1G2PX80</accession>
<dbReference type="PRINTS" id="PR01039">
    <property type="entry name" value="TRNASYNTHTRP"/>
</dbReference>
<dbReference type="Proteomes" id="UP000176951">
    <property type="component" value="Unassembled WGS sequence"/>
</dbReference>
<dbReference type="AlphaFoldDB" id="A0A1G2PX80"/>
<evidence type="ECO:0000256" key="4">
    <source>
        <dbReference type="ARBA" id="ARBA00022741"/>
    </source>
</evidence>
<dbReference type="PANTHER" id="PTHR43766">
    <property type="entry name" value="TRYPTOPHAN--TRNA LIGASE, MITOCHONDRIAL"/>
    <property type="match status" value="1"/>
</dbReference>
<dbReference type="PROSITE" id="PS00178">
    <property type="entry name" value="AA_TRNA_LIGASE_I"/>
    <property type="match status" value="1"/>
</dbReference>
<dbReference type="EMBL" id="MHSW01000002">
    <property type="protein sequence ID" value="OHA52944.1"/>
    <property type="molecule type" value="Genomic_DNA"/>
</dbReference>
<keyword evidence="3 9" id="KW-0436">Ligase</keyword>
<dbReference type="PANTHER" id="PTHR43766:SF1">
    <property type="entry name" value="TRYPTOPHAN--TRNA LIGASE, MITOCHONDRIAL"/>
    <property type="match status" value="1"/>
</dbReference>
<evidence type="ECO:0000256" key="2">
    <source>
        <dbReference type="ARBA" id="ARBA00013161"/>
    </source>
</evidence>
<reference evidence="10 11" key="1">
    <citation type="journal article" date="2016" name="Nat. Commun.">
        <title>Thousands of microbial genomes shed light on interconnected biogeochemical processes in an aquifer system.</title>
        <authorList>
            <person name="Anantharaman K."/>
            <person name="Brown C.T."/>
            <person name="Hug L.A."/>
            <person name="Sharon I."/>
            <person name="Castelle C.J."/>
            <person name="Probst A.J."/>
            <person name="Thomas B.C."/>
            <person name="Singh A."/>
            <person name="Wilkins M.J."/>
            <person name="Karaoz U."/>
            <person name="Brodie E.L."/>
            <person name="Williams K.H."/>
            <person name="Hubbard S.S."/>
            <person name="Banfield J.F."/>
        </authorList>
    </citation>
    <scope>NUCLEOTIDE SEQUENCE [LARGE SCALE GENOMIC DNA]</scope>
</reference>
<proteinExistence type="inferred from homology"/>
<dbReference type="GO" id="GO:0005829">
    <property type="term" value="C:cytosol"/>
    <property type="evidence" value="ECO:0007669"/>
    <property type="project" value="TreeGrafter"/>
</dbReference>
<evidence type="ECO:0000313" key="10">
    <source>
        <dbReference type="EMBL" id="OHA52944.1"/>
    </source>
</evidence>
<dbReference type="Gene3D" id="1.10.240.10">
    <property type="entry name" value="Tyrosyl-Transfer RNA Synthetase"/>
    <property type="match status" value="1"/>
</dbReference>
<name>A0A1G2PX80_9BACT</name>
<dbReference type="InterPro" id="IPR050203">
    <property type="entry name" value="Trp-tRNA_synthetase"/>
</dbReference>
<evidence type="ECO:0000313" key="11">
    <source>
        <dbReference type="Proteomes" id="UP000176951"/>
    </source>
</evidence>
<dbReference type="GO" id="GO:0004830">
    <property type="term" value="F:tryptophan-tRNA ligase activity"/>
    <property type="evidence" value="ECO:0007669"/>
    <property type="project" value="UniProtKB-UniRule"/>
</dbReference>
<keyword evidence="6 9" id="KW-0648">Protein biosynthesis</keyword>
<dbReference type="InterPro" id="IPR002306">
    <property type="entry name" value="Trp-tRNA-ligase"/>
</dbReference>
<dbReference type="InterPro" id="IPR014729">
    <property type="entry name" value="Rossmann-like_a/b/a_fold"/>
</dbReference>
<protein>
    <recommendedName>
        <fullName evidence="2 8">Tryptophan--tRNA ligase</fullName>
        <ecNumber evidence="2 8">6.1.1.2</ecNumber>
    </recommendedName>
</protein>
<dbReference type="Pfam" id="PF00579">
    <property type="entry name" value="tRNA-synt_1b"/>
    <property type="match status" value="1"/>
</dbReference>
<evidence type="ECO:0000256" key="8">
    <source>
        <dbReference type="NCBIfam" id="TIGR00233"/>
    </source>
</evidence>